<evidence type="ECO:0000256" key="10">
    <source>
        <dbReference type="SAM" id="MobiDB-lite"/>
    </source>
</evidence>
<dbReference type="GO" id="GO:0008295">
    <property type="term" value="P:spermidine biosynthetic process"/>
    <property type="evidence" value="ECO:0007669"/>
    <property type="project" value="UniProtKB-KW"/>
</dbReference>
<keyword evidence="6" id="KW-0865">Zymogen</keyword>
<evidence type="ECO:0000313" key="11">
    <source>
        <dbReference type="EMBL" id="QDT52206.1"/>
    </source>
</evidence>
<keyword evidence="12" id="KW-1185">Reference proteome</keyword>
<dbReference type="EMBL" id="CP036271">
    <property type="protein sequence ID" value="QDT52206.1"/>
    <property type="molecule type" value="Genomic_DNA"/>
</dbReference>
<evidence type="ECO:0000256" key="1">
    <source>
        <dbReference type="ARBA" id="ARBA00001928"/>
    </source>
</evidence>
<dbReference type="InterPro" id="IPR016067">
    <property type="entry name" value="S-AdoMet_deCO2ase_core"/>
</dbReference>
<comment type="cofactor">
    <cofactor evidence="1">
        <name>pyruvate</name>
        <dbReference type="ChEBI" id="CHEBI:15361"/>
    </cofactor>
</comment>
<name>A0A517S7W2_9PLAN</name>
<evidence type="ECO:0000256" key="6">
    <source>
        <dbReference type="ARBA" id="ARBA00023145"/>
    </source>
</evidence>
<evidence type="ECO:0000256" key="7">
    <source>
        <dbReference type="ARBA" id="ARBA00023239"/>
    </source>
</evidence>
<dbReference type="Gene3D" id="3.60.90.10">
    <property type="entry name" value="S-adenosylmethionine decarboxylase"/>
    <property type="match status" value="1"/>
</dbReference>
<organism evidence="11 12">
    <name type="scientific">Caulifigura coniformis</name>
    <dbReference type="NCBI Taxonomy" id="2527983"/>
    <lineage>
        <taxon>Bacteria</taxon>
        <taxon>Pseudomonadati</taxon>
        <taxon>Planctomycetota</taxon>
        <taxon>Planctomycetia</taxon>
        <taxon>Planctomycetales</taxon>
        <taxon>Planctomycetaceae</taxon>
        <taxon>Caulifigura</taxon>
    </lineage>
</organism>
<dbReference type="KEGG" id="ccos:Pan44_02150"/>
<proteinExistence type="predicted"/>
<evidence type="ECO:0000256" key="9">
    <source>
        <dbReference type="ARBA" id="ARBA00023317"/>
    </source>
</evidence>
<keyword evidence="8" id="KW-0704">Schiff base</keyword>
<dbReference type="GO" id="GO:0004014">
    <property type="term" value="F:adenosylmethionine decarboxylase activity"/>
    <property type="evidence" value="ECO:0007669"/>
    <property type="project" value="UniProtKB-EC"/>
</dbReference>
<evidence type="ECO:0000256" key="5">
    <source>
        <dbReference type="ARBA" id="ARBA00023115"/>
    </source>
</evidence>
<dbReference type="PANTHER" id="PTHR33866">
    <property type="entry name" value="S-ADENOSYLMETHIONINE DECARBOXYLASE PROENZYME"/>
    <property type="match status" value="1"/>
</dbReference>
<dbReference type="InterPro" id="IPR003826">
    <property type="entry name" value="AdoMetDC_fam_prok"/>
</dbReference>
<evidence type="ECO:0000256" key="4">
    <source>
        <dbReference type="ARBA" id="ARBA00023066"/>
    </source>
</evidence>
<dbReference type="EC" id="4.1.1.50" evidence="11"/>
<keyword evidence="9" id="KW-0670">Pyruvate</keyword>
<dbReference type="GO" id="GO:0005829">
    <property type="term" value="C:cytosol"/>
    <property type="evidence" value="ECO:0007669"/>
    <property type="project" value="TreeGrafter"/>
</dbReference>
<dbReference type="Pfam" id="PF02675">
    <property type="entry name" value="AdoMet_dc"/>
    <property type="match status" value="1"/>
</dbReference>
<keyword evidence="4" id="KW-0745">Spermidine biosynthesis</keyword>
<evidence type="ECO:0000256" key="3">
    <source>
        <dbReference type="ARBA" id="ARBA00022813"/>
    </source>
</evidence>
<evidence type="ECO:0000256" key="2">
    <source>
        <dbReference type="ARBA" id="ARBA00022793"/>
    </source>
</evidence>
<keyword evidence="2" id="KW-0210">Decarboxylase</keyword>
<keyword evidence="5" id="KW-0620">Polyamine biosynthesis</keyword>
<sequence length="159" mass="17350">MASEAPPHPPAAIAPQPSSAVMIPDTGLEWIVDARGCPAESLRDLPAVRRCCERIVREMTLHVVGQPQWRQFDGPGGVTGLYLLSESHLSVHTFPEFGLLCLNVYCCRPRSGLDWERVLNEELGAAAVVVRQLTRGLHELPGDRPVPQSPWADLGGEPT</sequence>
<dbReference type="Proteomes" id="UP000315700">
    <property type="component" value="Chromosome"/>
</dbReference>
<dbReference type="InParanoid" id="A0A517S7W2"/>
<keyword evidence="3" id="KW-0068">Autocatalytic cleavage</keyword>
<keyword evidence="7 11" id="KW-0456">Lyase</keyword>
<feature type="region of interest" description="Disordered" evidence="10">
    <location>
        <begin position="140"/>
        <end position="159"/>
    </location>
</feature>
<dbReference type="SUPFAM" id="SSF56276">
    <property type="entry name" value="S-adenosylmethionine decarboxylase"/>
    <property type="match status" value="1"/>
</dbReference>
<gene>
    <name evidence="11" type="primary">speH</name>
    <name evidence="11" type="ORF">Pan44_02150</name>
</gene>
<accession>A0A517S7W2</accession>
<evidence type="ECO:0000313" key="12">
    <source>
        <dbReference type="Proteomes" id="UP000315700"/>
    </source>
</evidence>
<dbReference type="PANTHER" id="PTHR33866:SF2">
    <property type="entry name" value="S-ADENOSYLMETHIONINE DECARBOXYLASE PROENZYME"/>
    <property type="match status" value="1"/>
</dbReference>
<evidence type="ECO:0000256" key="8">
    <source>
        <dbReference type="ARBA" id="ARBA00023270"/>
    </source>
</evidence>
<protein>
    <submittedName>
        <fullName evidence="11">S-adenosylmethionine decarboxylase proenzyme</fullName>
        <ecNumber evidence="11">4.1.1.50</ecNumber>
    </submittedName>
</protein>
<reference evidence="11 12" key="1">
    <citation type="submission" date="2019-02" db="EMBL/GenBank/DDBJ databases">
        <title>Deep-cultivation of Planctomycetes and their phenomic and genomic characterization uncovers novel biology.</title>
        <authorList>
            <person name="Wiegand S."/>
            <person name="Jogler M."/>
            <person name="Boedeker C."/>
            <person name="Pinto D."/>
            <person name="Vollmers J."/>
            <person name="Rivas-Marin E."/>
            <person name="Kohn T."/>
            <person name="Peeters S.H."/>
            <person name="Heuer A."/>
            <person name="Rast P."/>
            <person name="Oberbeckmann S."/>
            <person name="Bunk B."/>
            <person name="Jeske O."/>
            <person name="Meyerdierks A."/>
            <person name="Storesund J.E."/>
            <person name="Kallscheuer N."/>
            <person name="Luecker S."/>
            <person name="Lage O.M."/>
            <person name="Pohl T."/>
            <person name="Merkel B.J."/>
            <person name="Hornburger P."/>
            <person name="Mueller R.-W."/>
            <person name="Bruemmer F."/>
            <person name="Labrenz M."/>
            <person name="Spormann A.M."/>
            <person name="Op den Camp H."/>
            <person name="Overmann J."/>
            <person name="Amann R."/>
            <person name="Jetten M.S.M."/>
            <person name="Mascher T."/>
            <person name="Medema M.H."/>
            <person name="Devos D.P."/>
            <person name="Kaster A.-K."/>
            <person name="Ovreas L."/>
            <person name="Rohde M."/>
            <person name="Galperin M.Y."/>
            <person name="Jogler C."/>
        </authorList>
    </citation>
    <scope>NUCLEOTIDE SEQUENCE [LARGE SCALE GENOMIC DNA]</scope>
    <source>
        <strain evidence="11 12">Pan44</strain>
    </source>
</reference>
<dbReference type="AlphaFoldDB" id="A0A517S7W2"/>